<keyword evidence="1" id="KW-0479">Metal-binding</keyword>
<keyword evidence="5" id="KW-0812">Transmembrane</keyword>
<reference evidence="7" key="1">
    <citation type="submission" date="2020-01" db="EMBL/GenBank/DDBJ databases">
        <authorList>
            <person name="Mishra B."/>
        </authorList>
    </citation>
    <scope>NUCLEOTIDE SEQUENCE [LARGE SCALE GENOMIC DNA]</scope>
</reference>
<comment type="caution">
    <text evidence="7">The sequence shown here is derived from an EMBL/GenBank/DDBJ whole genome shotgun (WGS) entry which is preliminary data.</text>
</comment>
<dbReference type="PROSITE" id="PS51292">
    <property type="entry name" value="ZF_RING_CH"/>
    <property type="match status" value="1"/>
</dbReference>
<dbReference type="AlphaFoldDB" id="A0A6D2KUH9"/>
<dbReference type="PANTHER" id="PTHR46214:SF16">
    <property type="entry name" value="OS10G0481450 PROTEIN"/>
    <property type="match status" value="1"/>
</dbReference>
<name>A0A6D2KUH9_9BRAS</name>
<evidence type="ECO:0000256" key="4">
    <source>
        <dbReference type="SAM" id="MobiDB-lite"/>
    </source>
</evidence>
<keyword evidence="3" id="KW-0862">Zinc</keyword>
<feature type="transmembrane region" description="Helical" evidence="5">
    <location>
        <begin position="141"/>
        <end position="162"/>
    </location>
</feature>
<keyword evidence="8" id="KW-1185">Reference proteome</keyword>
<keyword evidence="5" id="KW-0472">Membrane</keyword>
<dbReference type="SUPFAM" id="SSF57850">
    <property type="entry name" value="RING/U-box"/>
    <property type="match status" value="1"/>
</dbReference>
<feature type="region of interest" description="Disordered" evidence="4">
    <location>
        <begin position="1"/>
        <end position="28"/>
    </location>
</feature>
<dbReference type="Pfam" id="PF12906">
    <property type="entry name" value="RINGv"/>
    <property type="match status" value="1"/>
</dbReference>
<dbReference type="PANTHER" id="PTHR46214">
    <property type="entry name" value="ZINC FINGER, RING-CH-TYPE"/>
    <property type="match status" value="1"/>
</dbReference>
<gene>
    <name evidence="7" type="ORF">MERR_LOCUS47791</name>
</gene>
<evidence type="ECO:0000259" key="6">
    <source>
        <dbReference type="PROSITE" id="PS51292"/>
    </source>
</evidence>
<evidence type="ECO:0000256" key="2">
    <source>
        <dbReference type="ARBA" id="ARBA00022771"/>
    </source>
</evidence>
<evidence type="ECO:0000256" key="3">
    <source>
        <dbReference type="ARBA" id="ARBA00022833"/>
    </source>
</evidence>
<dbReference type="InterPro" id="IPR011016">
    <property type="entry name" value="Znf_RING-CH"/>
</dbReference>
<dbReference type="Proteomes" id="UP000467841">
    <property type="component" value="Unassembled WGS sequence"/>
</dbReference>
<feature type="transmembrane region" description="Helical" evidence="5">
    <location>
        <begin position="168"/>
        <end position="188"/>
    </location>
</feature>
<keyword evidence="2" id="KW-0863">Zinc-finger</keyword>
<dbReference type="OrthoDB" id="273089at2759"/>
<protein>
    <recommendedName>
        <fullName evidence="6">RING-CH-type domain-containing protein</fullName>
    </recommendedName>
</protein>
<keyword evidence="5" id="KW-1133">Transmembrane helix</keyword>
<proteinExistence type="predicted"/>
<dbReference type="EMBL" id="CACVBM020001829">
    <property type="protein sequence ID" value="CAA7060555.1"/>
    <property type="molecule type" value="Genomic_DNA"/>
</dbReference>
<sequence>MHSSSISAGDPEKQQQDKAPENQSESANEVNLTVVVCNGDSSQSHELAQISVPAESEESSELVCFSSNASSHEQCRVCLQEKQEALIDLGCRCRGGLAKAHRSCIEAWFLTKGSNRCEICQVLAVNVPPPETRPGCFSPRWVAFSILIFGFMLDVLIIVPLGVTALPVGILIGVIVVLGLGTAVRLGLEFLYDWCLRRAVHRA</sequence>
<evidence type="ECO:0000256" key="1">
    <source>
        <dbReference type="ARBA" id="ARBA00022723"/>
    </source>
</evidence>
<dbReference type="SMART" id="SM00744">
    <property type="entry name" value="RINGv"/>
    <property type="match status" value="1"/>
</dbReference>
<evidence type="ECO:0000313" key="8">
    <source>
        <dbReference type="Proteomes" id="UP000467841"/>
    </source>
</evidence>
<dbReference type="Gene3D" id="3.30.40.10">
    <property type="entry name" value="Zinc/RING finger domain, C3HC4 (zinc finger)"/>
    <property type="match status" value="1"/>
</dbReference>
<dbReference type="GO" id="GO:0008270">
    <property type="term" value="F:zinc ion binding"/>
    <property type="evidence" value="ECO:0007669"/>
    <property type="project" value="UniProtKB-KW"/>
</dbReference>
<evidence type="ECO:0000256" key="5">
    <source>
        <dbReference type="SAM" id="Phobius"/>
    </source>
</evidence>
<feature type="compositionally biased region" description="Basic and acidic residues" evidence="4">
    <location>
        <begin position="10"/>
        <end position="20"/>
    </location>
</feature>
<feature type="domain" description="RING-CH-type" evidence="6">
    <location>
        <begin position="67"/>
        <end position="127"/>
    </location>
</feature>
<organism evidence="7 8">
    <name type="scientific">Microthlaspi erraticum</name>
    <dbReference type="NCBI Taxonomy" id="1685480"/>
    <lineage>
        <taxon>Eukaryota</taxon>
        <taxon>Viridiplantae</taxon>
        <taxon>Streptophyta</taxon>
        <taxon>Embryophyta</taxon>
        <taxon>Tracheophyta</taxon>
        <taxon>Spermatophyta</taxon>
        <taxon>Magnoliopsida</taxon>
        <taxon>eudicotyledons</taxon>
        <taxon>Gunneridae</taxon>
        <taxon>Pentapetalae</taxon>
        <taxon>rosids</taxon>
        <taxon>malvids</taxon>
        <taxon>Brassicales</taxon>
        <taxon>Brassicaceae</taxon>
        <taxon>Coluteocarpeae</taxon>
        <taxon>Microthlaspi</taxon>
    </lineage>
</organism>
<evidence type="ECO:0000313" key="7">
    <source>
        <dbReference type="EMBL" id="CAA7060555.1"/>
    </source>
</evidence>
<dbReference type="InterPro" id="IPR013083">
    <property type="entry name" value="Znf_RING/FYVE/PHD"/>
</dbReference>
<accession>A0A6D2KUH9</accession>